<evidence type="ECO:0000313" key="2">
    <source>
        <dbReference type="EMBL" id="SCL84252.1"/>
    </source>
</evidence>
<accession>A0A1D3L7K5</accession>
<dbReference type="AlphaFoldDB" id="A0A1D3L7K5"/>
<dbReference type="NCBIfam" id="TIGR01599">
    <property type="entry name" value="PYST-A"/>
    <property type="match status" value="1"/>
</dbReference>
<name>A0A1D3L7K5_PLACU</name>
<organism evidence="2 3">
    <name type="scientific">Plasmodium chabaudi chabaudi</name>
    <dbReference type="NCBI Taxonomy" id="31271"/>
    <lineage>
        <taxon>Eukaryota</taxon>
        <taxon>Sar</taxon>
        <taxon>Alveolata</taxon>
        <taxon>Apicomplexa</taxon>
        <taxon>Aconoidasida</taxon>
        <taxon>Haemosporida</taxon>
        <taxon>Plasmodiidae</taxon>
        <taxon>Plasmodium</taxon>
        <taxon>Plasmodium (Vinckeia)</taxon>
    </lineage>
</organism>
<sequence>MNKFYIQIVLFILSIFIYANNEALAADAAQIKSAQPKFKKRYPTSREIYENNKHLLCTNPEETIEAEKLMKEVVKHLEYHATSKDGYRLHQYDSYSGVDFYIKKHNDTNVEKIQYKVYSSNKYNKVISEIWDPDSNTFIDNGSDKVKIERVYNPNLVMIQKRYKNGPLSREKYFYALVKKVQISHDTTTIAMVSPNINDHHPSEKKYKNPIIENANSFKIDIDSEDYIRRGKLKKTFVNIAGYYIQKCSTHVDVTYVESITGCSFFQQK</sequence>
<proteinExistence type="predicted"/>
<evidence type="ECO:0000256" key="1">
    <source>
        <dbReference type="SAM" id="SignalP"/>
    </source>
</evidence>
<dbReference type="SUPFAM" id="SSF55961">
    <property type="entry name" value="Bet v1-like"/>
    <property type="match status" value="1"/>
</dbReference>
<evidence type="ECO:0000313" key="3">
    <source>
        <dbReference type="Proteomes" id="UP000195489"/>
    </source>
</evidence>
<dbReference type="InterPro" id="IPR006486">
    <property type="entry name" value="PYST_A"/>
</dbReference>
<dbReference type="EMBL" id="FMIM01000085">
    <property type="protein sequence ID" value="SCL84252.1"/>
    <property type="molecule type" value="Genomic_DNA"/>
</dbReference>
<feature type="chain" id="PRO_5008917313" evidence="1">
    <location>
        <begin position="20"/>
        <end position="269"/>
    </location>
</feature>
<gene>
    <name evidence="2" type="ORF">PCHCB_000503100</name>
</gene>
<reference evidence="2 3" key="1">
    <citation type="submission" date="2016-08" db="EMBL/GenBank/DDBJ databases">
        <authorList>
            <consortium name="Pathogen Informatics"/>
        </authorList>
    </citation>
    <scope>NUCLEOTIDE SEQUENCE [LARGE SCALE GENOMIC DNA]</scope>
    <source>
        <strain evidence="2 3">CB</strain>
    </source>
</reference>
<keyword evidence="1" id="KW-0732">Signal</keyword>
<protein>
    <submittedName>
        <fullName evidence="2">Fam-a protein</fullName>
    </submittedName>
</protein>
<feature type="signal peptide" evidence="1">
    <location>
        <begin position="1"/>
        <end position="19"/>
    </location>
</feature>
<dbReference type="Proteomes" id="UP000195489">
    <property type="component" value="Unassembled WGS sequence"/>
</dbReference>